<accession>A0A8S3QH91</accession>
<dbReference type="OrthoDB" id="6162091at2759"/>
<dbReference type="PANTHER" id="PTHR10454:SF232">
    <property type="entry name" value="AT03047P-RELATED"/>
    <property type="match status" value="1"/>
</dbReference>
<evidence type="ECO:0000259" key="3">
    <source>
        <dbReference type="PROSITE" id="PS50207"/>
    </source>
</evidence>
<dbReference type="GO" id="GO:0005737">
    <property type="term" value="C:cytoplasm"/>
    <property type="evidence" value="ECO:0007669"/>
    <property type="project" value="TreeGrafter"/>
</dbReference>
<evidence type="ECO:0000313" key="6">
    <source>
        <dbReference type="Proteomes" id="UP000683360"/>
    </source>
</evidence>
<dbReference type="GO" id="GO:0006508">
    <property type="term" value="P:proteolysis"/>
    <property type="evidence" value="ECO:0007669"/>
    <property type="project" value="InterPro"/>
</dbReference>
<keyword evidence="6" id="KW-1185">Reference proteome</keyword>
<sequence>MDSSDSITYNFGQAERGIALLIHNKKFESKDGTRNGDELDRRHLKTIFKELGFKILSFEDQKADEMLKIATDIAKESVHEKSDCFVCVVSSHGNEEQTKSDTHQSTLEREQEIMGVDGKGIKTSDLVDIFNDNNCKGLSGKPKFFFIQACRVSGIRKMDEGYPKQNMTPMKGSHKQDKVDATTKGNFLHVSNNIIPHHRRAFDHEKDSADAIYEEIDTSDTDDDEDLTYLKAKYQKNTVIMFAALSGNYAVRTSGKGGWMLNELYKCLAKYAKDGRKLERINFLEILTEVLAGISEKTFNPPKDSKEYHLNGHFSPACFTHCLTKEVYFKKKSSLRKIKQVISKAKKKVTEMLF</sequence>
<evidence type="ECO:0000259" key="4">
    <source>
        <dbReference type="PROSITE" id="PS50208"/>
    </source>
</evidence>
<dbReference type="Proteomes" id="UP000683360">
    <property type="component" value="Unassembled WGS sequence"/>
</dbReference>
<protein>
    <submittedName>
        <fullName evidence="5">CASP7</fullName>
        <ecNumber evidence="5">3.4.22.60</ecNumber>
    </submittedName>
</protein>
<dbReference type="PROSITE" id="PS50208">
    <property type="entry name" value="CASPASE_P20"/>
    <property type="match status" value="1"/>
</dbReference>
<dbReference type="InterPro" id="IPR029030">
    <property type="entry name" value="Caspase-like_dom_sf"/>
</dbReference>
<dbReference type="InterPro" id="IPR001309">
    <property type="entry name" value="Pept_C14_p20"/>
</dbReference>
<comment type="similarity">
    <text evidence="1 2">Belongs to the peptidase C14A family.</text>
</comment>
<dbReference type="InterPro" id="IPR002398">
    <property type="entry name" value="Pept_C14"/>
</dbReference>
<dbReference type="InterPro" id="IPR015917">
    <property type="entry name" value="Pept_C14A"/>
</dbReference>
<reference evidence="5" key="1">
    <citation type="submission" date="2021-03" db="EMBL/GenBank/DDBJ databases">
        <authorList>
            <person name="Bekaert M."/>
        </authorList>
    </citation>
    <scope>NUCLEOTIDE SEQUENCE</scope>
</reference>
<evidence type="ECO:0000256" key="2">
    <source>
        <dbReference type="RuleBase" id="RU003971"/>
    </source>
</evidence>
<dbReference type="EC" id="3.4.22.60" evidence="5"/>
<dbReference type="GO" id="GO:0043525">
    <property type="term" value="P:positive regulation of neuron apoptotic process"/>
    <property type="evidence" value="ECO:0007669"/>
    <property type="project" value="TreeGrafter"/>
</dbReference>
<name>A0A8S3QH91_MYTED</name>
<dbReference type="GO" id="GO:0004197">
    <property type="term" value="F:cysteine-type endopeptidase activity"/>
    <property type="evidence" value="ECO:0007669"/>
    <property type="project" value="InterPro"/>
</dbReference>
<dbReference type="EMBL" id="CAJPWZ010000485">
    <property type="protein sequence ID" value="CAG2194587.1"/>
    <property type="molecule type" value="Genomic_DNA"/>
</dbReference>
<dbReference type="PRINTS" id="PR00376">
    <property type="entry name" value="IL1BCENZYME"/>
</dbReference>
<comment type="caution">
    <text evidence="5">The sequence shown here is derived from an EMBL/GenBank/DDBJ whole genome shotgun (WGS) entry which is preliminary data.</text>
</comment>
<dbReference type="PANTHER" id="PTHR10454">
    <property type="entry name" value="CASPASE"/>
    <property type="match status" value="1"/>
</dbReference>
<dbReference type="Gene3D" id="3.40.50.1460">
    <property type="match status" value="1"/>
</dbReference>
<keyword evidence="5" id="KW-0378">Hydrolase</keyword>
<dbReference type="SMART" id="SM00115">
    <property type="entry name" value="CASc"/>
    <property type="match status" value="1"/>
</dbReference>
<evidence type="ECO:0000256" key="1">
    <source>
        <dbReference type="ARBA" id="ARBA00010134"/>
    </source>
</evidence>
<proteinExistence type="inferred from homology"/>
<organism evidence="5 6">
    <name type="scientific">Mytilus edulis</name>
    <name type="common">Blue mussel</name>
    <dbReference type="NCBI Taxonomy" id="6550"/>
    <lineage>
        <taxon>Eukaryota</taxon>
        <taxon>Metazoa</taxon>
        <taxon>Spiralia</taxon>
        <taxon>Lophotrochozoa</taxon>
        <taxon>Mollusca</taxon>
        <taxon>Bivalvia</taxon>
        <taxon>Autobranchia</taxon>
        <taxon>Pteriomorphia</taxon>
        <taxon>Mytilida</taxon>
        <taxon>Mytiloidea</taxon>
        <taxon>Mytilidae</taxon>
        <taxon>Mytilinae</taxon>
        <taxon>Mytilus</taxon>
    </lineage>
</organism>
<dbReference type="InterPro" id="IPR002138">
    <property type="entry name" value="Pept_C14_p10"/>
</dbReference>
<dbReference type="PROSITE" id="PS50207">
    <property type="entry name" value="CASPASE_P10"/>
    <property type="match status" value="1"/>
</dbReference>
<dbReference type="GO" id="GO:0006915">
    <property type="term" value="P:apoptotic process"/>
    <property type="evidence" value="ECO:0007669"/>
    <property type="project" value="TreeGrafter"/>
</dbReference>
<gene>
    <name evidence="5" type="ORF">MEDL_9618</name>
</gene>
<dbReference type="Pfam" id="PF00656">
    <property type="entry name" value="Peptidase_C14"/>
    <property type="match status" value="1"/>
</dbReference>
<dbReference type="SUPFAM" id="SSF52129">
    <property type="entry name" value="Caspase-like"/>
    <property type="match status" value="1"/>
</dbReference>
<feature type="domain" description="Caspase family p10" evidence="3">
    <location>
        <begin position="228"/>
        <end position="331"/>
    </location>
</feature>
<evidence type="ECO:0000313" key="5">
    <source>
        <dbReference type="EMBL" id="CAG2194587.1"/>
    </source>
</evidence>
<dbReference type="AlphaFoldDB" id="A0A8S3QH91"/>
<dbReference type="InterPro" id="IPR011600">
    <property type="entry name" value="Pept_C14_caspase"/>
</dbReference>
<feature type="domain" description="Caspase family p20" evidence="4">
    <location>
        <begin position="15"/>
        <end position="151"/>
    </location>
</feature>